<accession>D3QBJ5</accession>
<dbReference type="eggNOG" id="COG0406">
    <property type="taxonomic scope" value="Bacteria"/>
</dbReference>
<evidence type="ECO:0000313" key="2">
    <source>
        <dbReference type="Proteomes" id="UP000000844"/>
    </source>
</evidence>
<evidence type="ECO:0000313" key="1">
    <source>
        <dbReference type="EMBL" id="ADD42877.1"/>
    </source>
</evidence>
<dbReference type="OrthoDB" id="3288205at2"/>
<keyword evidence="2" id="KW-1185">Reference proteome</keyword>
<proteinExistence type="predicted"/>
<dbReference type="Pfam" id="PF00300">
    <property type="entry name" value="His_Phos_1"/>
    <property type="match status" value="1"/>
</dbReference>
<organism evidence="1 2">
    <name type="scientific">Stackebrandtia nassauensis (strain DSM 44728 / CIP 108903 / NRRL B-16338 / NBRC 102104 / LLR-40K-21)</name>
    <dbReference type="NCBI Taxonomy" id="446470"/>
    <lineage>
        <taxon>Bacteria</taxon>
        <taxon>Bacillati</taxon>
        <taxon>Actinomycetota</taxon>
        <taxon>Actinomycetes</taxon>
        <taxon>Glycomycetales</taxon>
        <taxon>Glycomycetaceae</taxon>
        <taxon>Stackebrandtia</taxon>
    </lineage>
</organism>
<dbReference type="Proteomes" id="UP000000844">
    <property type="component" value="Chromosome"/>
</dbReference>
<dbReference type="InterPro" id="IPR029033">
    <property type="entry name" value="His_PPase_superfam"/>
</dbReference>
<dbReference type="KEGG" id="sna:Snas_3207"/>
<protein>
    <submittedName>
        <fullName evidence="1">Phosphoglycerate mutase</fullName>
    </submittedName>
</protein>
<sequence>MTRIQLVRHAMPIVDARQPPWCWRLDAAAVAEAEALADRLDAGGRVVSSTETKAIDTARAITRRLGGDVVVDGDFGEVTRPAAFDPRHRDLAAAYLAGADHPGWEPREVVVARFDAAIARHRDASTLVVVTHGMALSLWVAHVRGGDVVASWRGLGFPDVVTVDVG</sequence>
<dbReference type="SUPFAM" id="SSF53254">
    <property type="entry name" value="Phosphoglycerate mutase-like"/>
    <property type="match status" value="1"/>
</dbReference>
<name>D3QBJ5_STANL</name>
<dbReference type="AlphaFoldDB" id="D3QBJ5"/>
<dbReference type="Gene3D" id="3.40.50.1240">
    <property type="entry name" value="Phosphoglycerate mutase-like"/>
    <property type="match status" value="1"/>
</dbReference>
<dbReference type="STRING" id="446470.Snas_3207"/>
<reference evidence="1 2" key="1">
    <citation type="journal article" date="2009" name="Stand. Genomic Sci.">
        <title>Complete genome sequence of Stackebrandtia nassauensis type strain (LLR-40K-21).</title>
        <authorList>
            <person name="Munk C."/>
            <person name="Lapidus A."/>
            <person name="Copeland A."/>
            <person name="Jando M."/>
            <person name="Mayilraj S."/>
            <person name="Glavina Del Rio T."/>
            <person name="Nolan M."/>
            <person name="Chen F."/>
            <person name="Lucas S."/>
            <person name="Tice H."/>
            <person name="Cheng J.F."/>
            <person name="Han C."/>
            <person name="Detter J.C."/>
            <person name="Bruce D."/>
            <person name="Goodwin L."/>
            <person name="Chain P."/>
            <person name="Pitluck S."/>
            <person name="Goker M."/>
            <person name="Ovchinikova G."/>
            <person name="Pati A."/>
            <person name="Ivanova N."/>
            <person name="Mavromatis K."/>
            <person name="Chen A."/>
            <person name="Palaniappan K."/>
            <person name="Land M."/>
            <person name="Hauser L."/>
            <person name="Chang Y.J."/>
            <person name="Jeffries C.D."/>
            <person name="Bristow J."/>
            <person name="Eisen J.A."/>
            <person name="Markowitz V."/>
            <person name="Hugenholtz P."/>
            <person name="Kyrpides N.C."/>
            <person name="Klenk H.P."/>
        </authorList>
    </citation>
    <scope>NUCLEOTIDE SEQUENCE [LARGE SCALE GENOMIC DNA]</scope>
    <source>
        <strain evidence="2">DSM 44728 / CIP 108903 / NRRL B-16338 / NBRC 102104 / LLR-40K-21</strain>
    </source>
</reference>
<gene>
    <name evidence="1" type="ordered locus">Snas_3207</name>
</gene>
<dbReference type="HOGENOM" id="CLU_1601692_0_0_11"/>
<dbReference type="InterPro" id="IPR013078">
    <property type="entry name" value="His_Pase_superF_clade-1"/>
</dbReference>
<dbReference type="EMBL" id="CP001778">
    <property type="protein sequence ID" value="ADD42877.1"/>
    <property type="molecule type" value="Genomic_DNA"/>
</dbReference>
<dbReference type="RefSeq" id="WP_013018448.1">
    <property type="nucleotide sequence ID" value="NC_013947.1"/>
</dbReference>